<proteinExistence type="predicted"/>
<dbReference type="GO" id="GO:0000175">
    <property type="term" value="F:3'-5'-RNA exonuclease activity"/>
    <property type="evidence" value="ECO:0007669"/>
    <property type="project" value="TreeGrafter"/>
</dbReference>
<accession>A0A1Y1L868</accession>
<name>A0A1Y1L868_PHOPY</name>
<dbReference type="Pfam" id="PF03372">
    <property type="entry name" value="Exo_endo_phos"/>
    <property type="match status" value="1"/>
</dbReference>
<dbReference type="OrthoDB" id="10253982at2759"/>
<dbReference type="InParanoid" id="A0A1Y1L868"/>
<evidence type="ECO:0000313" key="2">
    <source>
        <dbReference type="EMBL" id="JAV68991.1"/>
    </source>
</evidence>
<reference evidence="3" key="3">
    <citation type="submission" date="2019-08" db="EMBL/GenBank/DDBJ databases">
        <authorList>
            <consortium name="Photinus pyralis genome working group"/>
            <person name="Fallon T.R."/>
            <person name="Sander Lower S.E."/>
            <person name="Weng J.-K."/>
        </authorList>
    </citation>
    <scope>NUCLEOTIDE SEQUENCE</scope>
    <source>
        <strain evidence="3">1611_PpyrPB1</strain>
        <tissue evidence="3">Whole body</tissue>
    </source>
</reference>
<dbReference type="AlphaFoldDB" id="A0A1Y1L868"/>
<dbReference type="InterPro" id="IPR005135">
    <property type="entry name" value="Endo/exonuclease/phosphatase"/>
</dbReference>
<evidence type="ECO:0000313" key="4">
    <source>
        <dbReference type="Proteomes" id="UP000327044"/>
    </source>
</evidence>
<reference evidence="3 4" key="2">
    <citation type="journal article" date="2018" name="Elife">
        <title>Firefly genomes illuminate parallel origins of bioluminescence in beetles.</title>
        <authorList>
            <person name="Fallon T.R."/>
            <person name="Lower S.E."/>
            <person name="Chang C.H."/>
            <person name="Bessho-Uehara M."/>
            <person name="Martin G.J."/>
            <person name="Bewick A.J."/>
            <person name="Behringer M."/>
            <person name="Debat H.J."/>
            <person name="Wong I."/>
            <person name="Day J.C."/>
            <person name="Suvorov A."/>
            <person name="Silva C.J."/>
            <person name="Stanger-Hall K.F."/>
            <person name="Hall D.W."/>
            <person name="Schmitz R.J."/>
            <person name="Nelson D.R."/>
            <person name="Lewis S.M."/>
            <person name="Shigenobu S."/>
            <person name="Bybee S.M."/>
            <person name="Larracuente A.M."/>
            <person name="Oba Y."/>
            <person name="Weng J.K."/>
        </authorList>
    </citation>
    <scope>NUCLEOTIDE SEQUENCE [LARGE SCALE GENOMIC DNA]</scope>
    <source>
        <strain evidence="3">1611_PpyrPB1</strain>
        <tissue evidence="3">Whole body</tissue>
    </source>
</reference>
<dbReference type="Gene3D" id="3.60.10.10">
    <property type="entry name" value="Endonuclease/exonuclease/phosphatase"/>
    <property type="match status" value="1"/>
</dbReference>
<evidence type="ECO:0000259" key="1">
    <source>
        <dbReference type="Pfam" id="PF03372"/>
    </source>
</evidence>
<dbReference type="InterPro" id="IPR036691">
    <property type="entry name" value="Endo/exonu/phosph_ase_sf"/>
</dbReference>
<evidence type="ECO:0000313" key="3">
    <source>
        <dbReference type="EMBL" id="KAB0799130.1"/>
    </source>
</evidence>
<dbReference type="SUPFAM" id="SSF56219">
    <property type="entry name" value="DNase I-like"/>
    <property type="match status" value="1"/>
</dbReference>
<organism evidence="2">
    <name type="scientific">Photinus pyralis</name>
    <name type="common">Common eastern firefly</name>
    <name type="synonym">Lampyris pyralis</name>
    <dbReference type="NCBI Taxonomy" id="7054"/>
    <lineage>
        <taxon>Eukaryota</taxon>
        <taxon>Metazoa</taxon>
        <taxon>Ecdysozoa</taxon>
        <taxon>Arthropoda</taxon>
        <taxon>Hexapoda</taxon>
        <taxon>Insecta</taxon>
        <taxon>Pterygota</taxon>
        <taxon>Neoptera</taxon>
        <taxon>Endopterygota</taxon>
        <taxon>Coleoptera</taxon>
        <taxon>Polyphaga</taxon>
        <taxon>Elateriformia</taxon>
        <taxon>Elateroidea</taxon>
        <taxon>Lampyridae</taxon>
        <taxon>Lampyrinae</taxon>
        <taxon>Photinus</taxon>
    </lineage>
</organism>
<dbReference type="FunCoup" id="A0A1Y1L868">
    <property type="interactions" value="28"/>
</dbReference>
<dbReference type="PANTHER" id="PTHR12121:SF34">
    <property type="entry name" value="PROTEIN ANGEL"/>
    <property type="match status" value="1"/>
</dbReference>
<dbReference type="EMBL" id="VVIM01000005">
    <property type="protein sequence ID" value="KAB0799130.1"/>
    <property type="molecule type" value="Genomic_DNA"/>
</dbReference>
<keyword evidence="4" id="KW-1185">Reference proteome</keyword>
<protein>
    <recommendedName>
        <fullName evidence="1">Endonuclease/exonuclease/phosphatase domain-containing protein</fullName>
    </recommendedName>
</protein>
<reference evidence="2" key="1">
    <citation type="journal article" date="2016" name="Sci. Rep.">
        <title>Molecular characterization of firefly nuptial gifts: a multi-omics approach sheds light on postcopulatory sexual selection.</title>
        <authorList>
            <person name="Al-Wathiqui N."/>
            <person name="Fallon T.R."/>
            <person name="South A."/>
            <person name="Weng J.K."/>
            <person name="Lewis S.M."/>
        </authorList>
    </citation>
    <scope>NUCLEOTIDE SEQUENCE</scope>
</reference>
<dbReference type="PANTHER" id="PTHR12121">
    <property type="entry name" value="CARBON CATABOLITE REPRESSOR PROTEIN 4"/>
    <property type="match status" value="1"/>
</dbReference>
<sequence length="639" mass="73645">MQSQTRCVFVHLFHLKKYIPKTIHSLGRICKFRKVFLNPFSLIRIKYKYFSIIHLETVDLAMQSQKCVVCNKVSLTESPTKQARNVASSSNTTSVCGLQKKEEKSGGCICEESIKLVNDCNSKRKSISFSGQKKSVYKVLDNALQPLSDSSRSFTHMPQIHTNFVQPSPNCLSIGQTTFVLPPRILNFVPIPLNNILHHSFFNPQIQHRVYRSSAADHSNTTKSSQQDRQQVWSLRKLQHTTLGKSLAKKPIPTKSCTFKVMSYNVLAQELLESHPFLYTYHNPNALKWDQRWYSILGEIKFHNADIMCLQEVQVSHLQQYTKDLGALGYKGIYKQRTGIRRDGCAIYYKESLLNLVEYVTIEFNQNNIWVLDRDNVAIVAKFAPKNDDQNEFVVATTHLLYNRKREDVRLAQTQVLLAEIDRIAYKYDPKRSTDHLPVIITGDFNLTPKSPVYQFLTRGRLKYEHLSNRTLSQEQSQYSNVTGKTLIPALLRITDNCQHHDLVEKRNRGVGDLSRDEELKLISLQHSERKLENRSRVMISEDMFSTGTLSHDLRLRSAYVHNHGYDSEATTYQNDWVTVDYIFYSGDSVETQRRSEDRLKLVSRYTLPITSKLEGMKIPNMALGSDHLSLVVIFRLDP</sequence>
<dbReference type="InterPro" id="IPR050410">
    <property type="entry name" value="CCR4/nocturin_mRNA_transcr"/>
</dbReference>
<feature type="domain" description="Endonuclease/exonuclease/phosphatase" evidence="1">
    <location>
        <begin position="262"/>
        <end position="628"/>
    </location>
</feature>
<dbReference type="EMBL" id="GEZM01063726">
    <property type="protein sequence ID" value="JAV68991.1"/>
    <property type="molecule type" value="Transcribed_RNA"/>
</dbReference>
<dbReference type="Proteomes" id="UP000327044">
    <property type="component" value="Unassembled WGS sequence"/>
</dbReference>
<gene>
    <name evidence="3" type="ORF">PPYR_07010</name>
</gene>